<accession>A0A3P8DRH6</accession>
<organism evidence="2 3">
    <name type="scientific">Schistosoma margrebowiei</name>
    <dbReference type="NCBI Taxonomy" id="48269"/>
    <lineage>
        <taxon>Eukaryota</taxon>
        <taxon>Metazoa</taxon>
        <taxon>Spiralia</taxon>
        <taxon>Lophotrochozoa</taxon>
        <taxon>Platyhelminthes</taxon>
        <taxon>Trematoda</taxon>
        <taxon>Digenea</taxon>
        <taxon>Strigeidida</taxon>
        <taxon>Schistosomatoidea</taxon>
        <taxon>Schistosomatidae</taxon>
        <taxon>Schistosoma</taxon>
    </lineage>
</organism>
<evidence type="ECO:0000256" key="1">
    <source>
        <dbReference type="SAM" id="MobiDB-lite"/>
    </source>
</evidence>
<proteinExistence type="predicted"/>
<dbReference type="AlphaFoldDB" id="A0A3P8DRH6"/>
<protein>
    <submittedName>
        <fullName evidence="2">Uncharacterized protein</fullName>
    </submittedName>
</protein>
<dbReference type="Proteomes" id="UP000277204">
    <property type="component" value="Unassembled WGS sequence"/>
</dbReference>
<feature type="region of interest" description="Disordered" evidence="1">
    <location>
        <begin position="18"/>
        <end position="39"/>
    </location>
</feature>
<feature type="compositionally biased region" description="Acidic residues" evidence="1">
    <location>
        <begin position="18"/>
        <end position="33"/>
    </location>
</feature>
<dbReference type="EMBL" id="UZAI01007204">
    <property type="protein sequence ID" value="VDO98265.1"/>
    <property type="molecule type" value="Genomic_DNA"/>
</dbReference>
<evidence type="ECO:0000313" key="3">
    <source>
        <dbReference type="Proteomes" id="UP000277204"/>
    </source>
</evidence>
<sequence length="65" mass="7010">MMKGLVASVVVIVVDDNDNSVDANDNTDEDENDGNVGDFNCIEDSDGTDSFPIFVCCFTIFSLNP</sequence>
<gene>
    <name evidence="2" type="ORF">SMRZ_LOCUS12031</name>
</gene>
<evidence type="ECO:0000313" key="2">
    <source>
        <dbReference type="EMBL" id="VDO98265.1"/>
    </source>
</evidence>
<keyword evidence="3" id="KW-1185">Reference proteome</keyword>
<name>A0A3P8DRH6_9TREM</name>
<reference evidence="2 3" key="1">
    <citation type="submission" date="2018-11" db="EMBL/GenBank/DDBJ databases">
        <authorList>
            <consortium name="Pathogen Informatics"/>
        </authorList>
    </citation>
    <scope>NUCLEOTIDE SEQUENCE [LARGE SCALE GENOMIC DNA]</scope>
    <source>
        <strain evidence="2 3">Zambia</strain>
    </source>
</reference>